<dbReference type="AlphaFoldDB" id="A0A399T7M4"/>
<reference evidence="2 3" key="1">
    <citation type="submission" date="2018-08" db="EMBL/GenBank/DDBJ databases">
        <title>Genome Sequence of Clavibacter michiganensis Subspecies type strains, and the Atypical Peach-Colored Strains Isolated from Tomato.</title>
        <authorList>
            <person name="Osdaghi E."/>
            <person name="Portier P."/>
            <person name="Briand M."/>
            <person name="Jacques M.-A."/>
        </authorList>
    </citation>
    <scope>NUCLEOTIDE SEQUENCE [LARGE SCALE GENOMIC DNA]</scope>
    <source>
        <strain evidence="2 3">CFBP 8615</strain>
    </source>
</reference>
<name>A0A399T7M4_9MICO</name>
<evidence type="ECO:0000256" key="1">
    <source>
        <dbReference type="SAM" id="MobiDB-lite"/>
    </source>
</evidence>
<dbReference type="Proteomes" id="UP000266484">
    <property type="component" value="Unassembled WGS sequence"/>
</dbReference>
<accession>A0A399T7M4</accession>
<evidence type="ECO:0000313" key="3">
    <source>
        <dbReference type="Proteomes" id="UP000266484"/>
    </source>
</evidence>
<protein>
    <submittedName>
        <fullName evidence="2">Uncharacterized protein</fullName>
    </submittedName>
</protein>
<feature type="region of interest" description="Disordered" evidence="1">
    <location>
        <begin position="87"/>
        <end position="125"/>
    </location>
</feature>
<gene>
    <name evidence="2" type="ORF">DZG00_07750</name>
</gene>
<dbReference type="EMBL" id="QWGT01000088">
    <property type="protein sequence ID" value="RIJ51728.1"/>
    <property type="molecule type" value="Genomic_DNA"/>
</dbReference>
<comment type="caution">
    <text evidence="2">The sequence shown here is derived from an EMBL/GenBank/DDBJ whole genome shotgun (WGS) entry which is preliminary data.</text>
</comment>
<organism evidence="2 3">
    <name type="scientific">Clavibacter lycopersici</name>
    <dbReference type="NCBI Taxonomy" id="2301718"/>
    <lineage>
        <taxon>Bacteria</taxon>
        <taxon>Bacillati</taxon>
        <taxon>Actinomycetota</taxon>
        <taxon>Actinomycetes</taxon>
        <taxon>Micrococcales</taxon>
        <taxon>Microbacteriaceae</taxon>
        <taxon>Clavibacter</taxon>
    </lineage>
</organism>
<sequence>MSRDGPGVSRTMMVSIAAVRSGRPWIMFRWRRGKSVPTEAAPAAPDARSTTRTAERDPAAGPPAPPAPAVSTATGELAAIAARLHGGPVRPTHVPAHKAVPGEPPTRTATADDDVRTAPDADPQPDMRPLALIVQAALAHHFGPDGAWALVRRTPDTTAGFFDELMTAHIARDVALALGASPATAALPLEDARAAGSVARDDAVRQDAVVRELAVFDEDPLDDVIAELVGAPRRVPAALRAVRSA</sequence>
<keyword evidence="3" id="KW-1185">Reference proteome</keyword>
<feature type="region of interest" description="Disordered" evidence="1">
    <location>
        <begin position="35"/>
        <end position="72"/>
    </location>
</feature>
<proteinExistence type="predicted"/>
<evidence type="ECO:0000313" key="2">
    <source>
        <dbReference type="EMBL" id="RIJ51728.1"/>
    </source>
</evidence>